<dbReference type="InParanoid" id="A0A2I4CCE2"/>
<feature type="chain" id="PRO_5014111701" evidence="3">
    <location>
        <begin position="20"/>
        <end position="341"/>
    </location>
</feature>
<feature type="transmembrane region" description="Helical" evidence="2">
    <location>
        <begin position="239"/>
        <end position="259"/>
    </location>
</feature>
<accession>A0A2I4CCE2</accession>
<evidence type="ECO:0000313" key="6">
    <source>
        <dbReference type="RefSeq" id="XP_013877660.1"/>
    </source>
</evidence>
<proteinExistence type="predicted"/>
<dbReference type="SMART" id="SM00409">
    <property type="entry name" value="IG"/>
    <property type="match status" value="2"/>
</dbReference>
<dbReference type="InterPro" id="IPR013783">
    <property type="entry name" value="Ig-like_fold"/>
</dbReference>
<reference evidence="6" key="1">
    <citation type="submission" date="2025-08" db="UniProtKB">
        <authorList>
            <consortium name="RefSeq"/>
        </authorList>
    </citation>
    <scope>IDENTIFICATION</scope>
</reference>
<feature type="domain" description="Ig-like" evidence="4">
    <location>
        <begin position="159"/>
        <end position="225"/>
    </location>
</feature>
<sequence>MRSENIFWSFMVLLAGAAGQSIQYPFTSTCAVKGSTVTLPCSFTPLKSFFKDGGEIPLKIVRVLWCKNSLICQGHTPSVFDSNSTINNPRYEYLGDKERNCTLQIRDVSETDEETYRFRMEVNDTYGHFTNTTGMKVTVVEGTKMRIKSSSNVTEFIRGQSVSLQCTSLHCTFYHLNITWMKDGHTLSETGPALQLNSLTAEHSGNYTCAVRTNSWSQSEPFSLQVEGEKEEEPSKLPLILGAGFGFLLVLVIIILIFVKRKRAAAAGSQASAGGGKLMHDDNMYSSITHPAEDTGHQRTETSREDQDINYASVQFRNNQRNKQVEEAADSIIYSSVVTKG</sequence>
<dbReference type="InterPro" id="IPR003599">
    <property type="entry name" value="Ig_sub"/>
</dbReference>
<dbReference type="OrthoDB" id="8887244at2759"/>
<evidence type="ECO:0000259" key="4">
    <source>
        <dbReference type="PROSITE" id="PS50835"/>
    </source>
</evidence>
<keyword evidence="3" id="KW-0732">Signal</keyword>
<feature type="compositionally biased region" description="Polar residues" evidence="1">
    <location>
        <begin position="310"/>
        <end position="322"/>
    </location>
</feature>
<protein>
    <submittedName>
        <fullName evidence="6">Sialoadhesin</fullName>
    </submittedName>
</protein>
<dbReference type="PANTHER" id="PTHR46013">
    <property type="entry name" value="VASCULAR CELL ADHESION MOLECULE 1"/>
    <property type="match status" value="1"/>
</dbReference>
<dbReference type="Pfam" id="PF13895">
    <property type="entry name" value="Ig_2"/>
    <property type="match status" value="1"/>
</dbReference>
<dbReference type="SMART" id="SM00408">
    <property type="entry name" value="IGc2"/>
    <property type="match status" value="1"/>
</dbReference>
<dbReference type="Proteomes" id="UP000192220">
    <property type="component" value="Unplaced"/>
</dbReference>
<feature type="compositionally biased region" description="Basic and acidic residues" evidence="1">
    <location>
        <begin position="291"/>
        <end position="307"/>
    </location>
</feature>
<dbReference type="InterPro" id="IPR013106">
    <property type="entry name" value="Ig_V-set"/>
</dbReference>
<evidence type="ECO:0000256" key="2">
    <source>
        <dbReference type="SAM" id="Phobius"/>
    </source>
</evidence>
<dbReference type="InterPro" id="IPR036179">
    <property type="entry name" value="Ig-like_dom_sf"/>
</dbReference>
<dbReference type="Gene3D" id="2.60.40.10">
    <property type="entry name" value="Immunoglobulins"/>
    <property type="match status" value="2"/>
</dbReference>
<keyword evidence="5" id="KW-1185">Reference proteome</keyword>
<organism evidence="5 6">
    <name type="scientific">Austrofundulus limnaeus</name>
    <name type="common">Annual killifish</name>
    <dbReference type="NCBI Taxonomy" id="52670"/>
    <lineage>
        <taxon>Eukaryota</taxon>
        <taxon>Metazoa</taxon>
        <taxon>Chordata</taxon>
        <taxon>Craniata</taxon>
        <taxon>Vertebrata</taxon>
        <taxon>Euteleostomi</taxon>
        <taxon>Actinopterygii</taxon>
        <taxon>Neopterygii</taxon>
        <taxon>Teleostei</taxon>
        <taxon>Neoteleostei</taxon>
        <taxon>Acanthomorphata</taxon>
        <taxon>Ovalentaria</taxon>
        <taxon>Atherinomorphae</taxon>
        <taxon>Cyprinodontiformes</taxon>
        <taxon>Rivulidae</taxon>
        <taxon>Austrofundulus</taxon>
    </lineage>
</organism>
<feature type="region of interest" description="Disordered" evidence="1">
    <location>
        <begin position="270"/>
        <end position="325"/>
    </location>
</feature>
<keyword evidence="2" id="KW-0812">Transmembrane</keyword>
<dbReference type="AlphaFoldDB" id="A0A2I4CCE2"/>
<keyword evidence="2" id="KW-0472">Membrane</keyword>
<dbReference type="PANTHER" id="PTHR46013:SF4">
    <property type="entry name" value="B-CELL RECEPTOR CD22-RELATED"/>
    <property type="match status" value="1"/>
</dbReference>
<evidence type="ECO:0000256" key="1">
    <source>
        <dbReference type="SAM" id="MobiDB-lite"/>
    </source>
</evidence>
<evidence type="ECO:0000313" key="5">
    <source>
        <dbReference type="Proteomes" id="UP000192220"/>
    </source>
</evidence>
<dbReference type="KEGG" id="alim:106527354"/>
<dbReference type="GeneID" id="106527354"/>
<feature type="signal peptide" evidence="3">
    <location>
        <begin position="1"/>
        <end position="19"/>
    </location>
</feature>
<keyword evidence="2" id="KW-1133">Transmembrane helix</keyword>
<name>A0A2I4CCE2_AUSLI</name>
<dbReference type="STRING" id="52670.A0A2I4CCE2"/>
<dbReference type="InterPro" id="IPR007110">
    <property type="entry name" value="Ig-like_dom"/>
</dbReference>
<dbReference type="RefSeq" id="XP_013877660.1">
    <property type="nucleotide sequence ID" value="XM_014022206.1"/>
</dbReference>
<dbReference type="InterPro" id="IPR003598">
    <property type="entry name" value="Ig_sub2"/>
</dbReference>
<gene>
    <name evidence="6" type="primary">LOC106527354</name>
</gene>
<evidence type="ECO:0000256" key="3">
    <source>
        <dbReference type="SAM" id="SignalP"/>
    </source>
</evidence>
<dbReference type="PROSITE" id="PS50835">
    <property type="entry name" value="IG_LIKE"/>
    <property type="match status" value="1"/>
</dbReference>
<dbReference type="Pfam" id="PF07686">
    <property type="entry name" value="V-set"/>
    <property type="match status" value="1"/>
</dbReference>
<dbReference type="SUPFAM" id="SSF48726">
    <property type="entry name" value="Immunoglobulin"/>
    <property type="match status" value="2"/>
</dbReference>